<feature type="compositionally biased region" description="Basic and acidic residues" evidence="2">
    <location>
        <begin position="244"/>
        <end position="264"/>
    </location>
</feature>
<reference evidence="3" key="1">
    <citation type="submission" date="2018-05" db="EMBL/GenBank/DDBJ databases">
        <authorList>
            <person name="Lanie J.A."/>
            <person name="Ng W.-L."/>
            <person name="Kazmierczak K.M."/>
            <person name="Andrzejewski T.M."/>
            <person name="Davidsen T.M."/>
            <person name="Wayne K.J."/>
            <person name="Tettelin H."/>
            <person name="Glass J.I."/>
            <person name="Rusch D."/>
            <person name="Podicherti R."/>
            <person name="Tsui H.-C.T."/>
            <person name="Winkler M.E."/>
        </authorList>
    </citation>
    <scope>NUCLEOTIDE SEQUENCE</scope>
</reference>
<proteinExistence type="predicted"/>
<dbReference type="EMBL" id="UINC01070873">
    <property type="protein sequence ID" value="SVC05359.1"/>
    <property type="molecule type" value="Genomic_DNA"/>
</dbReference>
<feature type="non-terminal residue" evidence="3">
    <location>
        <position position="1"/>
    </location>
</feature>
<keyword evidence="1" id="KW-0175">Coiled coil</keyword>
<gene>
    <name evidence="3" type="ORF">METZ01_LOCUS258213</name>
</gene>
<organism evidence="3">
    <name type="scientific">marine metagenome</name>
    <dbReference type="NCBI Taxonomy" id="408172"/>
    <lineage>
        <taxon>unclassified sequences</taxon>
        <taxon>metagenomes</taxon>
        <taxon>ecological metagenomes</taxon>
    </lineage>
</organism>
<feature type="region of interest" description="Disordered" evidence="2">
    <location>
        <begin position="237"/>
        <end position="264"/>
    </location>
</feature>
<name>A0A382J168_9ZZZZ</name>
<protein>
    <submittedName>
        <fullName evidence="3">Uncharacterized protein</fullName>
    </submittedName>
</protein>
<evidence type="ECO:0000256" key="2">
    <source>
        <dbReference type="SAM" id="MobiDB-lite"/>
    </source>
</evidence>
<accession>A0A382J168</accession>
<sequence>AMSDDEIAEAIERSPDAVAQRRANRPQRDTNTKMNDFVVQLHEKHFWETVQRSLLKEELSVFENSWASLYAQFVHQGVTATDEIMMKDVIIEDILLHRALEEKRKIIEEIQDQENEMDRIKLIPMANRTQQEVDSAVNAHRTVVQLRGAQEAYTKEINDIKKTKDGKFKDLKATRQERLKVVEESGKNIFALIKHLDERKQRESEGRMTGLVYEAARIKQKELEEYTTFADKEVDRPWMTPESELVHEQKEADARADTEIDKKT</sequence>
<evidence type="ECO:0000313" key="3">
    <source>
        <dbReference type="EMBL" id="SVC05359.1"/>
    </source>
</evidence>
<dbReference type="AlphaFoldDB" id="A0A382J168"/>
<feature type="coiled-coil region" evidence="1">
    <location>
        <begin position="96"/>
        <end position="123"/>
    </location>
</feature>
<evidence type="ECO:0000256" key="1">
    <source>
        <dbReference type="SAM" id="Coils"/>
    </source>
</evidence>
<feature type="region of interest" description="Disordered" evidence="2">
    <location>
        <begin position="1"/>
        <end position="31"/>
    </location>
</feature>